<dbReference type="PANTHER" id="PTHR43591">
    <property type="entry name" value="METHYLTRANSFERASE"/>
    <property type="match status" value="1"/>
</dbReference>
<organism evidence="2 3">
    <name type="scientific">Candidatus Zymogenus saltonus</name>
    <dbReference type="NCBI Taxonomy" id="2844893"/>
    <lineage>
        <taxon>Bacteria</taxon>
        <taxon>Deltaproteobacteria</taxon>
        <taxon>Candidatus Zymogenia</taxon>
        <taxon>Candidatus Zymogeniales</taxon>
        <taxon>Candidatus Zymogenaceae</taxon>
        <taxon>Candidatus Zymogenus</taxon>
    </lineage>
</organism>
<evidence type="ECO:0000313" key="3">
    <source>
        <dbReference type="Proteomes" id="UP000809273"/>
    </source>
</evidence>
<dbReference type="GO" id="GO:0008757">
    <property type="term" value="F:S-adenosylmethionine-dependent methyltransferase activity"/>
    <property type="evidence" value="ECO:0007669"/>
    <property type="project" value="InterPro"/>
</dbReference>
<accession>A0A9D8KJS7</accession>
<dbReference type="EMBL" id="JAFGIX010000088">
    <property type="protein sequence ID" value="MBN1574783.1"/>
    <property type="molecule type" value="Genomic_DNA"/>
</dbReference>
<dbReference type="GO" id="GO:0032259">
    <property type="term" value="P:methylation"/>
    <property type="evidence" value="ECO:0007669"/>
    <property type="project" value="UniProtKB-KW"/>
</dbReference>
<protein>
    <submittedName>
        <fullName evidence="2">Methyltransferase domain-containing protein</fullName>
    </submittedName>
</protein>
<dbReference type="Pfam" id="PF08241">
    <property type="entry name" value="Methyltransf_11"/>
    <property type="match status" value="1"/>
</dbReference>
<comment type="caution">
    <text evidence="2">The sequence shown here is derived from an EMBL/GenBank/DDBJ whole genome shotgun (WGS) entry which is preliminary data.</text>
</comment>
<reference evidence="2" key="1">
    <citation type="journal article" date="2021" name="Environ. Microbiol.">
        <title>Genomic characterization of three novel Desulfobacterota classes expand the metabolic and phylogenetic diversity of the phylum.</title>
        <authorList>
            <person name="Murphy C.L."/>
            <person name="Biggerstaff J."/>
            <person name="Eichhorn A."/>
            <person name="Ewing E."/>
            <person name="Shahan R."/>
            <person name="Soriano D."/>
            <person name="Stewart S."/>
            <person name="VanMol K."/>
            <person name="Walker R."/>
            <person name="Walters P."/>
            <person name="Elshahed M.S."/>
            <person name="Youssef N.H."/>
        </authorList>
    </citation>
    <scope>NUCLEOTIDE SEQUENCE</scope>
    <source>
        <strain evidence="2">Zod_Metabat.24</strain>
    </source>
</reference>
<gene>
    <name evidence="2" type="ORF">JW984_16425</name>
</gene>
<sequence length="213" mass="23957">MEDGKRANKERRFWRRFAPRYDRFVEKQVKISYQILIGKILDEIEKGNSVLEVAAGTGLIALEVAGKAGEVKAVDITPEMVRFAEKKAKERSIKNTRFSVGDAYALPFDDGSFDAAVCSNALHNMMEPKRALTEMRRVLKKGGKLITPTYCHGEGLKSRMLSRLMSLSGFPGYHRFTIESLSGLISDSGFEIEKIEIIEDRIPLAFIVGRPKK</sequence>
<evidence type="ECO:0000259" key="1">
    <source>
        <dbReference type="Pfam" id="PF08241"/>
    </source>
</evidence>
<dbReference type="CDD" id="cd02440">
    <property type="entry name" value="AdoMet_MTases"/>
    <property type="match status" value="1"/>
</dbReference>
<dbReference type="SUPFAM" id="SSF53335">
    <property type="entry name" value="S-adenosyl-L-methionine-dependent methyltransferases"/>
    <property type="match status" value="1"/>
</dbReference>
<evidence type="ECO:0000313" key="2">
    <source>
        <dbReference type="EMBL" id="MBN1574783.1"/>
    </source>
</evidence>
<name>A0A9D8KJS7_9DELT</name>
<keyword evidence="2" id="KW-0808">Transferase</keyword>
<dbReference type="InterPro" id="IPR029063">
    <property type="entry name" value="SAM-dependent_MTases_sf"/>
</dbReference>
<dbReference type="Proteomes" id="UP000809273">
    <property type="component" value="Unassembled WGS sequence"/>
</dbReference>
<feature type="domain" description="Methyltransferase type 11" evidence="1">
    <location>
        <begin position="51"/>
        <end position="146"/>
    </location>
</feature>
<dbReference type="InterPro" id="IPR013216">
    <property type="entry name" value="Methyltransf_11"/>
</dbReference>
<reference evidence="2" key="2">
    <citation type="submission" date="2021-01" db="EMBL/GenBank/DDBJ databases">
        <authorList>
            <person name="Hahn C.R."/>
            <person name="Youssef N.H."/>
            <person name="Elshahed M."/>
        </authorList>
    </citation>
    <scope>NUCLEOTIDE SEQUENCE</scope>
    <source>
        <strain evidence="2">Zod_Metabat.24</strain>
    </source>
</reference>
<dbReference type="AlphaFoldDB" id="A0A9D8KJS7"/>
<dbReference type="Gene3D" id="3.40.50.150">
    <property type="entry name" value="Vaccinia Virus protein VP39"/>
    <property type="match status" value="1"/>
</dbReference>
<dbReference type="PANTHER" id="PTHR43591:SF24">
    <property type="entry name" value="2-METHOXY-6-POLYPRENYL-1,4-BENZOQUINOL METHYLASE, MITOCHONDRIAL"/>
    <property type="match status" value="1"/>
</dbReference>
<proteinExistence type="predicted"/>
<keyword evidence="2" id="KW-0489">Methyltransferase</keyword>